<evidence type="ECO:0000313" key="5">
    <source>
        <dbReference type="Proteomes" id="UP000278222"/>
    </source>
</evidence>
<comment type="subunit">
    <text evidence="1">Component of the lipopolysaccharide transport and assembly complex.</text>
</comment>
<dbReference type="HAMAP" id="MF_01411">
    <property type="entry name" value="LPS_assembly_LptD"/>
    <property type="match status" value="1"/>
</dbReference>
<keyword evidence="1" id="KW-0998">Cell outer membrane</keyword>
<name>A0A3N1LWH1_9PROT</name>
<evidence type="ECO:0000259" key="3">
    <source>
        <dbReference type="Pfam" id="PF19838"/>
    </source>
</evidence>
<accession>A0A3N1LWH1</accession>
<comment type="function">
    <text evidence="1">Involved in the assembly of lipopolysaccharide (LPS) at the surface of the outer membrane.</text>
</comment>
<feature type="chain" id="PRO_5018343945" description="LPS-assembly protein LptD" evidence="1">
    <location>
        <begin position="39"/>
        <end position="762"/>
    </location>
</feature>
<dbReference type="InterPro" id="IPR045659">
    <property type="entry name" value="LptD_2"/>
</dbReference>
<dbReference type="GO" id="GO:1990351">
    <property type="term" value="C:transporter complex"/>
    <property type="evidence" value="ECO:0007669"/>
    <property type="project" value="TreeGrafter"/>
</dbReference>
<organism evidence="4 5">
    <name type="scientific">Stella humosa</name>
    <dbReference type="NCBI Taxonomy" id="94"/>
    <lineage>
        <taxon>Bacteria</taxon>
        <taxon>Pseudomonadati</taxon>
        <taxon>Pseudomonadota</taxon>
        <taxon>Alphaproteobacteria</taxon>
        <taxon>Rhodospirillales</taxon>
        <taxon>Stellaceae</taxon>
        <taxon>Stella</taxon>
    </lineage>
</organism>
<dbReference type="InterPro" id="IPR020889">
    <property type="entry name" value="LipoPS_assembly_LptD"/>
</dbReference>
<comment type="caution">
    <text evidence="4">The sequence shown here is derived from an EMBL/GenBank/DDBJ whole genome shotgun (WGS) entry which is preliminary data.</text>
</comment>
<dbReference type="GO" id="GO:0043165">
    <property type="term" value="P:Gram-negative-bacterium-type cell outer membrane assembly"/>
    <property type="evidence" value="ECO:0007669"/>
    <property type="project" value="UniProtKB-UniRule"/>
</dbReference>
<dbReference type="InterPro" id="IPR007543">
    <property type="entry name" value="LptD_C"/>
</dbReference>
<protein>
    <recommendedName>
        <fullName evidence="1">LPS-assembly protein LptD</fullName>
    </recommendedName>
</protein>
<proteinExistence type="inferred from homology"/>
<dbReference type="EMBL" id="RJKX01000013">
    <property type="protein sequence ID" value="ROP99513.1"/>
    <property type="molecule type" value="Genomic_DNA"/>
</dbReference>
<dbReference type="OrthoDB" id="9760225at2"/>
<comment type="similarity">
    <text evidence="1">Belongs to the LptD family.</text>
</comment>
<dbReference type="AlphaFoldDB" id="A0A3N1LWH1"/>
<keyword evidence="5" id="KW-1185">Reference proteome</keyword>
<dbReference type="PANTHER" id="PTHR30189:SF1">
    <property type="entry name" value="LPS-ASSEMBLY PROTEIN LPTD"/>
    <property type="match status" value="1"/>
</dbReference>
<keyword evidence="1" id="KW-0732">Signal</keyword>
<feature type="domain" description="LPS-assembly protein LptD central" evidence="3">
    <location>
        <begin position="212"/>
        <end position="278"/>
    </location>
</feature>
<feature type="domain" description="LptD C-terminal" evidence="2">
    <location>
        <begin position="321"/>
        <end position="690"/>
    </location>
</feature>
<evidence type="ECO:0000313" key="4">
    <source>
        <dbReference type="EMBL" id="ROP99513.1"/>
    </source>
</evidence>
<dbReference type="Proteomes" id="UP000278222">
    <property type="component" value="Unassembled WGS sequence"/>
</dbReference>
<dbReference type="Pfam" id="PF19838">
    <property type="entry name" value="LptD_2"/>
    <property type="match status" value="1"/>
</dbReference>
<comment type="caution">
    <text evidence="1">Lacks conserved residue(s) required for the propagation of feature annotation.</text>
</comment>
<evidence type="ECO:0000256" key="1">
    <source>
        <dbReference type="HAMAP-Rule" id="MF_01411"/>
    </source>
</evidence>
<gene>
    <name evidence="1" type="primary">lptD</name>
    <name evidence="4" type="ORF">EDC65_1292</name>
</gene>
<comment type="subcellular location">
    <subcellularLocation>
        <location evidence="1">Cell outer membrane</location>
    </subcellularLocation>
</comment>
<feature type="signal peptide" evidence="1">
    <location>
        <begin position="1"/>
        <end position="38"/>
    </location>
</feature>
<sequence length="762" mass="83926" precursor="true">MADDMRPSRPIATGLAGAFCCLLAGIALLPLAAGSAVAQTPQQRTGQGITLPGAGGVKQDTTQPVLFSADELSHDNELGIIVARGKVEMTQDQRTLMADVVSYNQRTNTATASGNVSILEPTGDVIFADYVELQEGLRDGFVRNVRMLMTDGGRMAGNDATRSNGNRTELDQGVYSPCVLCKTDPTRPPMWQIRAARVIHDQERKTVQYRDATMEIMGIPVAYTPYFSHPDPTVKRQSGFLAPTVGAKTDLGVFARVPYYFVISDSMDFTFEPIVTSQQGLVVGGELRQRLRNGFYEIGASATVADRTTGTKDAPVTSTDKFRGHVKGKARIDLDDTWRAGLDLARTTDKTYMRRYGYGSEESLTTRAFVEGFRGRSYADVSAYAFQGLRPEDRASRQPVVAPVANVHYLGEPNERGAYWSADANILNLMREDGTDSRRLSINGGWQMPWQSSLGDRYTFAATMRGDAYWANDLAVDAALGDASPTRDATTARLLPQLSVNWSYPWVRNDPGVQYLIEPVAMFAASPVLGRQNSVPNEDSLGFELNDVNIMRPNRFPGLDRFDSGQRVAYGLNLGAYLPGGMSVRTFIAQSYSLQENRAMPIGSGAEDKRSDIVGRFVVSPWEYLDLLYRFRLDKDNLAARRHEIGASGGPSWLKLYGSYIFLDAPPNEPVTGKREELGLGASARISQFWSLFGQSTIDLKNGGDVLDSTLGAKYEDDCLTVVISYRRTRTQDLDIEPSDAILVRLYFKNLGEFGLPRVDFL</sequence>
<dbReference type="GO" id="GO:0015920">
    <property type="term" value="P:lipopolysaccharide transport"/>
    <property type="evidence" value="ECO:0007669"/>
    <property type="project" value="InterPro"/>
</dbReference>
<evidence type="ECO:0000259" key="2">
    <source>
        <dbReference type="Pfam" id="PF04453"/>
    </source>
</evidence>
<dbReference type="Gene3D" id="2.60.450.10">
    <property type="entry name" value="Lipopolysaccharide (LPS) transport protein A like domain"/>
    <property type="match status" value="1"/>
</dbReference>
<dbReference type="PANTHER" id="PTHR30189">
    <property type="entry name" value="LPS-ASSEMBLY PROTEIN"/>
    <property type="match status" value="1"/>
</dbReference>
<dbReference type="GO" id="GO:0009279">
    <property type="term" value="C:cell outer membrane"/>
    <property type="evidence" value="ECO:0007669"/>
    <property type="project" value="UniProtKB-SubCell"/>
</dbReference>
<dbReference type="InterPro" id="IPR050218">
    <property type="entry name" value="LptD"/>
</dbReference>
<keyword evidence="1" id="KW-0472">Membrane</keyword>
<dbReference type="Pfam" id="PF04453">
    <property type="entry name" value="LptD"/>
    <property type="match status" value="1"/>
</dbReference>
<reference evidence="4 5" key="1">
    <citation type="submission" date="2018-11" db="EMBL/GenBank/DDBJ databases">
        <title>Genomic Encyclopedia of Type Strains, Phase IV (KMG-IV): sequencing the most valuable type-strain genomes for metagenomic binning, comparative biology and taxonomic classification.</title>
        <authorList>
            <person name="Goeker M."/>
        </authorList>
    </citation>
    <scope>NUCLEOTIDE SEQUENCE [LARGE SCALE GENOMIC DNA]</scope>
    <source>
        <strain evidence="4 5">DSM 5900</strain>
    </source>
</reference>